<evidence type="ECO:0000313" key="2">
    <source>
        <dbReference type="EMBL" id="GAU09631.1"/>
    </source>
</evidence>
<proteinExistence type="predicted"/>
<dbReference type="Pfam" id="PF01937">
    <property type="entry name" value="ARMT1-like_dom"/>
    <property type="match status" value="1"/>
</dbReference>
<organism evidence="2 3">
    <name type="scientific">Desulfoplanes formicivorans</name>
    <dbReference type="NCBI Taxonomy" id="1592317"/>
    <lineage>
        <taxon>Bacteria</taxon>
        <taxon>Pseudomonadati</taxon>
        <taxon>Thermodesulfobacteriota</taxon>
        <taxon>Desulfovibrionia</taxon>
        <taxon>Desulfovibrionales</taxon>
        <taxon>Desulfoplanaceae</taxon>
        <taxon>Desulfoplanes</taxon>
    </lineage>
</organism>
<evidence type="ECO:0000313" key="3">
    <source>
        <dbReference type="Proteomes" id="UP000095200"/>
    </source>
</evidence>
<comment type="caution">
    <text evidence="2">The sequence shown here is derived from an EMBL/GenBank/DDBJ whole genome shotgun (WGS) entry which is preliminary data.</text>
</comment>
<evidence type="ECO:0000259" key="1">
    <source>
        <dbReference type="Pfam" id="PF01937"/>
    </source>
</evidence>
<dbReference type="SUPFAM" id="SSF111321">
    <property type="entry name" value="AF1104-like"/>
    <property type="match status" value="1"/>
</dbReference>
<protein>
    <recommendedName>
        <fullName evidence="1">Damage-control phosphatase ARMT1-like metal-binding domain-containing protein</fullName>
    </recommendedName>
</protein>
<dbReference type="AlphaFoldDB" id="A0A194AKQ6"/>
<dbReference type="EMBL" id="BDFE01000020">
    <property type="protein sequence ID" value="GAU09631.1"/>
    <property type="molecule type" value="Genomic_DNA"/>
</dbReference>
<name>A0A194AKQ6_9BACT</name>
<dbReference type="InterPro" id="IPR002791">
    <property type="entry name" value="ARMT1-like_metal-bd"/>
</dbReference>
<dbReference type="RefSeq" id="WP_176724257.1">
    <property type="nucleotide sequence ID" value="NZ_BDFE01000020.1"/>
</dbReference>
<dbReference type="STRING" id="1592317.DPF_2361"/>
<dbReference type="Gene3D" id="3.40.50.10880">
    <property type="entry name" value="Uncharacterised protein PF01937, DUF89, domain 3"/>
    <property type="match status" value="1"/>
</dbReference>
<gene>
    <name evidence="2" type="ORF">DPF_2361</name>
</gene>
<sequence length="584" mass="67913">MSTLPPFESSTELYYGRDPHLDAWLLYFFTENNIEYAVKPDLNASPEQIRFMVDIGPDQVFAPCSDWMLKNLLGTHLSEPLKEEYKNEWRLLVQLVYENIEDRYTRKKILSLSRHKFRAALNSTFLIPSRLLKQLVTIFLCQCAVEDPMREKKRLMNKRANDFIYSQAFSSYLSACPSSTLGCQRIQDLRWKLDVLELRRLFSLSTCNMIWEEDMDMLDVRRFCEETNGFSTEFDSIMRPLIGPQALHPLRILFLPDTSGGIMFDLMIIKSLLRQGHKVILALKEGFYFEAPTFWDREFDPFFSMGLGDAVFLADNEVSKNKLLKTLRENSFVVISDGTRERLNLYRTSVTFARAWKESDLVIAKGTRNYRRLILNTHAFTRNIISYFRQPDGSLEMHFKKRSPRVIKITEKQILNKAEKIMSAMRRKRSEGELVMFYSAIIGSIPGQLKTARRVLNTFVGYLRSKLGGALIINPAEHFEQGMDGDDLMYMWEKVQRSGLIDVWRFQTVTDIEKSFELMGEKVPAVWLGKDATFSTGCTKEMHIALDVQKKHPELQIIGPSPEKFFRRRDYGIGKYFDASLDRA</sequence>
<reference evidence="3" key="1">
    <citation type="submission" date="2016-06" db="EMBL/GenBank/DDBJ databases">
        <title>Draft genome sequence of Desulfoplanes formicivorans strain Pf12B.</title>
        <authorList>
            <person name="Watanabe M."/>
            <person name="Kojima H."/>
            <person name="Fukui M."/>
        </authorList>
    </citation>
    <scope>NUCLEOTIDE SEQUENCE [LARGE SCALE GENOMIC DNA]</scope>
    <source>
        <strain evidence="3">Pf12B</strain>
    </source>
</reference>
<keyword evidence="3" id="KW-1185">Reference proteome</keyword>
<dbReference type="InterPro" id="IPR036075">
    <property type="entry name" value="ARMT-1-like_metal-bd_sf"/>
</dbReference>
<dbReference type="Proteomes" id="UP000095200">
    <property type="component" value="Unassembled WGS sequence"/>
</dbReference>
<accession>A0A194AKQ6</accession>
<feature type="domain" description="Damage-control phosphatase ARMT1-like metal-binding" evidence="1">
    <location>
        <begin position="246"/>
        <end position="376"/>
    </location>
</feature>